<dbReference type="InterPro" id="IPR007387">
    <property type="entry name" value="TRAP_DctQ"/>
</dbReference>
<keyword evidence="7 9" id="KW-0472">Membrane</keyword>
<organism evidence="11 12">
    <name type="scientific">Imperialibacter roseus</name>
    <dbReference type="NCBI Taxonomy" id="1324217"/>
    <lineage>
        <taxon>Bacteria</taxon>
        <taxon>Pseudomonadati</taxon>
        <taxon>Bacteroidota</taxon>
        <taxon>Cytophagia</taxon>
        <taxon>Cytophagales</taxon>
        <taxon>Flammeovirgaceae</taxon>
        <taxon>Imperialibacter</taxon>
    </lineage>
</organism>
<dbReference type="InterPro" id="IPR055348">
    <property type="entry name" value="DctQ"/>
</dbReference>
<feature type="transmembrane region" description="Helical" evidence="9">
    <location>
        <begin position="47"/>
        <end position="65"/>
    </location>
</feature>
<keyword evidence="2" id="KW-0813">Transport</keyword>
<keyword evidence="12" id="KW-1185">Reference proteome</keyword>
<sequence>MKVLRQKIDKITEGGLVILMSLLVLDVLWQVASRYILRSPSSFTDELARYLLIWVALIGAAYATGKNMHLAIDILPGKLEGAKAVLLHRFIYLLILVFALLVMVVGGIRLVYISFALGQLAATLQVSLAYVYISLPVSGLLICFYCIHELIKGRAEV</sequence>
<gene>
    <name evidence="11" type="ORF">RT717_09615</name>
</gene>
<keyword evidence="4" id="KW-0997">Cell inner membrane</keyword>
<dbReference type="PANTHER" id="PTHR35011:SF2">
    <property type="entry name" value="2,3-DIKETO-L-GULONATE TRAP TRANSPORTER SMALL PERMEASE PROTEIN YIAM"/>
    <property type="match status" value="1"/>
</dbReference>
<keyword evidence="3" id="KW-1003">Cell membrane</keyword>
<dbReference type="Proteomes" id="UP001302349">
    <property type="component" value="Chromosome"/>
</dbReference>
<feature type="transmembrane region" description="Helical" evidence="9">
    <location>
        <begin position="86"/>
        <end position="108"/>
    </location>
</feature>
<name>A0ABZ0IWK7_9BACT</name>
<evidence type="ECO:0000256" key="7">
    <source>
        <dbReference type="ARBA" id="ARBA00023136"/>
    </source>
</evidence>
<evidence type="ECO:0000256" key="8">
    <source>
        <dbReference type="ARBA" id="ARBA00038436"/>
    </source>
</evidence>
<comment type="subcellular location">
    <subcellularLocation>
        <location evidence="1">Cell inner membrane</location>
        <topology evidence="1">Multi-pass membrane protein</topology>
    </subcellularLocation>
</comment>
<evidence type="ECO:0000256" key="9">
    <source>
        <dbReference type="SAM" id="Phobius"/>
    </source>
</evidence>
<evidence type="ECO:0000313" key="12">
    <source>
        <dbReference type="Proteomes" id="UP001302349"/>
    </source>
</evidence>
<reference evidence="11 12" key="1">
    <citation type="journal article" date="2023" name="Microbiol. Resour. Announc.">
        <title>Complete Genome Sequence of Imperialibacter roseus strain P4T.</title>
        <authorList>
            <person name="Tizabi D.R."/>
            <person name="Bachvaroff T."/>
            <person name="Hill R.T."/>
        </authorList>
    </citation>
    <scope>NUCLEOTIDE SEQUENCE [LARGE SCALE GENOMIC DNA]</scope>
    <source>
        <strain evidence="11 12">P4T</strain>
    </source>
</reference>
<feature type="domain" description="Tripartite ATP-independent periplasmic transporters DctQ component" evidence="10">
    <location>
        <begin position="24"/>
        <end position="153"/>
    </location>
</feature>
<comment type="similarity">
    <text evidence="8">Belongs to the TRAP transporter small permease family.</text>
</comment>
<proteinExistence type="inferred from homology"/>
<keyword evidence="6 9" id="KW-1133">Transmembrane helix</keyword>
<dbReference type="RefSeq" id="WP_317491523.1">
    <property type="nucleotide sequence ID" value="NZ_CP136051.1"/>
</dbReference>
<accession>A0ABZ0IWK7</accession>
<feature type="transmembrane region" description="Helical" evidence="9">
    <location>
        <begin position="12"/>
        <end position="32"/>
    </location>
</feature>
<feature type="transmembrane region" description="Helical" evidence="9">
    <location>
        <begin position="128"/>
        <end position="147"/>
    </location>
</feature>
<evidence type="ECO:0000256" key="4">
    <source>
        <dbReference type="ARBA" id="ARBA00022519"/>
    </source>
</evidence>
<evidence type="ECO:0000256" key="6">
    <source>
        <dbReference type="ARBA" id="ARBA00022989"/>
    </source>
</evidence>
<dbReference type="PANTHER" id="PTHR35011">
    <property type="entry name" value="2,3-DIKETO-L-GULONATE TRAP TRANSPORTER SMALL PERMEASE PROTEIN YIAM"/>
    <property type="match status" value="1"/>
</dbReference>
<evidence type="ECO:0000256" key="3">
    <source>
        <dbReference type="ARBA" id="ARBA00022475"/>
    </source>
</evidence>
<evidence type="ECO:0000256" key="5">
    <source>
        <dbReference type="ARBA" id="ARBA00022692"/>
    </source>
</evidence>
<protein>
    <submittedName>
        <fullName evidence="11">TRAP transporter small permease</fullName>
    </submittedName>
</protein>
<evidence type="ECO:0000313" key="11">
    <source>
        <dbReference type="EMBL" id="WOK08892.1"/>
    </source>
</evidence>
<evidence type="ECO:0000256" key="1">
    <source>
        <dbReference type="ARBA" id="ARBA00004429"/>
    </source>
</evidence>
<evidence type="ECO:0000259" key="10">
    <source>
        <dbReference type="Pfam" id="PF04290"/>
    </source>
</evidence>
<keyword evidence="5 9" id="KW-0812">Transmembrane</keyword>
<dbReference type="Pfam" id="PF04290">
    <property type="entry name" value="DctQ"/>
    <property type="match status" value="1"/>
</dbReference>
<evidence type="ECO:0000256" key="2">
    <source>
        <dbReference type="ARBA" id="ARBA00022448"/>
    </source>
</evidence>
<dbReference type="EMBL" id="CP136051">
    <property type="protein sequence ID" value="WOK08892.1"/>
    <property type="molecule type" value="Genomic_DNA"/>
</dbReference>